<evidence type="ECO:0008006" key="5">
    <source>
        <dbReference type="Google" id="ProtNLM"/>
    </source>
</evidence>
<evidence type="ECO:0000256" key="2">
    <source>
        <dbReference type="SAM" id="Phobius"/>
    </source>
</evidence>
<dbReference type="AlphaFoldDB" id="Q2NAQ4"/>
<accession>Q2NAQ4</accession>
<dbReference type="STRING" id="314225.ELI_05725"/>
<evidence type="ECO:0000256" key="1">
    <source>
        <dbReference type="SAM" id="MobiDB-lite"/>
    </source>
</evidence>
<evidence type="ECO:0000313" key="3">
    <source>
        <dbReference type="EMBL" id="ABC63237.1"/>
    </source>
</evidence>
<reference evidence="4" key="1">
    <citation type="journal article" date="2009" name="J. Bacteriol.">
        <title>Complete genome sequence of Erythrobacter litoralis HTCC2594.</title>
        <authorList>
            <person name="Oh H.M."/>
            <person name="Giovannoni S.J."/>
            <person name="Ferriera S."/>
            <person name="Johnson J."/>
            <person name="Cho J.C."/>
        </authorList>
    </citation>
    <scope>NUCLEOTIDE SEQUENCE [LARGE SCALE GENOMIC DNA]</scope>
    <source>
        <strain evidence="4">HTCC2594</strain>
    </source>
</reference>
<dbReference type="Pfam" id="PF07332">
    <property type="entry name" value="Phage_holin_3_6"/>
    <property type="match status" value="1"/>
</dbReference>
<dbReference type="eggNOG" id="ENOG5031C4Y">
    <property type="taxonomic scope" value="Bacteria"/>
</dbReference>
<evidence type="ECO:0000313" key="4">
    <source>
        <dbReference type="Proteomes" id="UP000008808"/>
    </source>
</evidence>
<feature type="transmembrane region" description="Helical" evidence="2">
    <location>
        <begin position="104"/>
        <end position="123"/>
    </location>
</feature>
<sequence length="145" mass="15227">MLDDPARQAQSDPLEHLPEPETPATGPADDAPYASLAEDVTALYEDGKTYVEAELAYQKSRLRFAGHSAKRGFAYSLGALAFLHLALVGLVVGLIIALAPMLTAFGSVAVVFGVLLVIGIVLARKASSHFDGAGSLFKGDDDEVV</sequence>
<proteinExistence type="predicted"/>
<dbReference type="KEGG" id="eli:ELI_05725"/>
<dbReference type="RefSeq" id="WP_011414073.1">
    <property type="nucleotide sequence ID" value="NC_007722.1"/>
</dbReference>
<keyword evidence="2" id="KW-1133">Transmembrane helix</keyword>
<dbReference type="InterPro" id="IPR009937">
    <property type="entry name" value="Phage_holin_3_6"/>
</dbReference>
<dbReference type="Proteomes" id="UP000008808">
    <property type="component" value="Chromosome"/>
</dbReference>
<gene>
    <name evidence="3" type="ordered locus">ELI_05725</name>
</gene>
<dbReference type="HOGENOM" id="CLU_1783893_0_0_5"/>
<keyword evidence="2" id="KW-0472">Membrane</keyword>
<feature type="transmembrane region" description="Helical" evidence="2">
    <location>
        <begin position="73"/>
        <end position="98"/>
    </location>
</feature>
<organism evidence="3 4">
    <name type="scientific">Erythrobacter litoralis (strain HTCC2594)</name>
    <dbReference type="NCBI Taxonomy" id="314225"/>
    <lineage>
        <taxon>Bacteria</taxon>
        <taxon>Pseudomonadati</taxon>
        <taxon>Pseudomonadota</taxon>
        <taxon>Alphaproteobacteria</taxon>
        <taxon>Sphingomonadales</taxon>
        <taxon>Erythrobacteraceae</taxon>
        <taxon>Erythrobacter/Porphyrobacter group</taxon>
        <taxon>Erythrobacter</taxon>
    </lineage>
</organism>
<protein>
    <recommendedName>
        <fullName evidence="5">Phage holin family protein</fullName>
    </recommendedName>
</protein>
<feature type="region of interest" description="Disordered" evidence="1">
    <location>
        <begin position="1"/>
        <end position="31"/>
    </location>
</feature>
<dbReference type="OrthoDB" id="7392290at2"/>
<dbReference type="EMBL" id="CP000157">
    <property type="protein sequence ID" value="ABC63237.1"/>
    <property type="molecule type" value="Genomic_DNA"/>
</dbReference>
<keyword evidence="2" id="KW-0812">Transmembrane</keyword>
<keyword evidence="4" id="KW-1185">Reference proteome</keyword>
<name>Q2NAQ4_ERYLH</name>